<comment type="function">
    <text evidence="5">Negative regulator of class I heat shock genes (grpE-dnaK-dnaJ and groELS operons). Prevents heat-shock induction of these operons.</text>
</comment>
<gene>
    <name evidence="5 7" type="primary">hrcA</name>
    <name evidence="7" type="ORF">ABOZ73_09595</name>
</gene>
<accession>A0AB39KN93</accession>
<reference evidence="7" key="1">
    <citation type="submission" date="2024-06" db="EMBL/GenBank/DDBJ databases">
        <title>Caulobacter inopinatus, sp. nov.</title>
        <authorList>
            <person name="Donachie S.P."/>
        </authorList>
    </citation>
    <scope>NUCLEOTIDE SEQUENCE</scope>
    <source>
        <strain evidence="7">73W</strain>
    </source>
</reference>
<dbReference type="InterPro" id="IPR029016">
    <property type="entry name" value="GAF-like_dom_sf"/>
</dbReference>
<dbReference type="InterPro" id="IPR036390">
    <property type="entry name" value="WH_DNA-bd_sf"/>
</dbReference>
<proteinExistence type="inferred from homology"/>
<organism evidence="7">
    <name type="scientific">Caulobacter sp. 73W</name>
    <dbReference type="NCBI Taxonomy" id="3161137"/>
    <lineage>
        <taxon>Bacteria</taxon>
        <taxon>Pseudomonadati</taxon>
        <taxon>Pseudomonadota</taxon>
        <taxon>Alphaproteobacteria</taxon>
        <taxon>Caulobacterales</taxon>
        <taxon>Caulobacteraceae</taxon>
        <taxon>Caulobacter</taxon>
    </lineage>
</organism>
<evidence type="ECO:0000259" key="6">
    <source>
        <dbReference type="Pfam" id="PF01628"/>
    </source>
</evidence>
<evidence type="ECO:0000256" key="2">
    <source>
        <dbReference type="ARBA" id="ARBA00023015"/>
    </source>
</evidence>
<dbReference type="SUPFAM" id="SSF55781">
    <property type="entry name" value="GAF domain-like"/>
    <property type="match status" value="1"/>
</dbReference>
<dbReference type="AlphaFoldDB" id="A0AB39KN93"/>
<dbReference type="HAMAP" id="MF_00081">
    <property type="entry name" value="HrcA"/>
    <property type="match status" value="1"/>
</dbReference>
<comment type="similarity">
    <text evidence="5">Belongs to the HrcA family.</text>
</comment>
<dbReference type="Gene3D" id="3.30.450.40">
    <property type="match status" value="1"/>
</dbReference>
<dbReference type="InterPro" id="IPR036388">
    <property type="entry name" value="WH-like_DNA-bd_sf"/>
</dbReference>
<dbReference type="PANTHER" id="PTHR34824:SF1">
    <property type="entry name" value="HEAT-INDUCIBLE TRANSCRIPTION REPRESSOR HRCA"/>
    <property type="match status" value="1"/>
</dbReference>
<dbReference type="PIRSF" id="PIRSF005485">
    <property type="entry name" value="HrcA"/>
    <property type="match status" value="1"/>
</dbReference>
<protein>
    <recommendedName>
        <fullName evidence="5">Heat-inducible transcription repressor HrcA</fullName>
    </recommendedName>
</protein>
<dbReference type="Pfam" id="PF01628">
    <property type="entry name" value="HrcA"/>
    <property type="match status" value="1"/>
</dbReference>
<evidence type="ECO:0000256" key="4">
    <source>
        <dbReference type="ARBA" id="ARBA00023163"/>
    </source>
</evidence>
<dbReference type="PANTHER" id="PTHR34824">
    <property type="entry name" value="HEAT-INDUCIBLE TRANSCRIPTION REPRESSOR HRCA"/>
    <property type="match status" value="1"/>
</dbReference>
<dbReference type="EMBL" id="CP158375">
    <property type="protein sequence ID" value="XDO95083.1"/>
    <property type="molecule type" value="Genomic_DNA"/>
</dbReference>
<dbReference type="GO" id="GO:0003677">
    <property type="term" value="F:DNA binding"/>
    <property type="evidence" value="ECO:0007669"/>
    <property type="project" value="InterPro"/>
</dbReference>
<keyword evidence="2 5" id="KW-0805">Transcription regulation</keyword>
<dbReference type="Gene3D" id="1.10.10.10">
    <property type="entry name" value="Winged helix-like DNA-binding domain superfamily/Winged helix DNA-binding domain"/>
    <property type="match status" value="1"/>
</dbReference>
<keyword evidence="3 5" id="KW-0346">Stress response</keyword>
<feature type="domain" description="Heat-inducible transcription repressor HrcA C-terminal" evidence="6">
    <location>
        <begin position="118"/>
        <end position="341"/>
    </location>
</feature>
<evidence type="ECO:0000256" key="3">
    <source>
        <dbReference type="ARBA" id="ARBA00023016"/>
    </source>
</evidence>
<evidence type="ECO:0000256" key="1">
    <source>
        <dbReference type="ARBA" id="ARBA00022491"/>
    </source>
</evidence>
<evidence type="ECO:0000256" key="5">
    <source>
        <dbReference type="HAMAP-Rule" id="MF_00081"/>
    </source>
</evidence>
<dbReference type="Gene3D" id="3.30.390.60">
    <property type="entry name" value="Heat-inducible transcription repressor hrca homolog, domain 3"/>
    <property type="match status" value="1"/>
</dbReference>
<dbReference type="InterPro" id="IPR002571">
    <property type="entry name" value="HrcA"/>
</dbReference>
<keyword evidence="1 5" id="KW-0678">Repressor</keyword>
<dbReference type="InterPro" id="IPR021153">
    <property type="entry name" value="HrcA_C"/>
</dbReference>
<dbReference type="InterPro" id="IPR023120">
    <property type="entry name" value="WHTH_transcript_rep_HrcA_IDD"/>
</dbReference>
<dbReference type="GO" id="GO:0045892">
    <property type="term" value="P:negative regulation of DNA-templated transcription"/>
    <property type="evidence" value="ECO:0007669"/>
    <property type="project" value="UniProtKB-UniRule"/>
</dbReference>
<keyword evidence="4 5" id="KW-0804">Transcription</keyword>
<sequence length="357" mass="38109">MTSFLPGAPPTLSLTDLDSRARDIFRRVVETYLETGEPVGSRTVSKGGVHLSPASIRNTMQDLTQLGLLGAPHTSAGRLPTHAGLRLFVDGLLEVGDLAEEERRAIDARLFAKGNSFEEVMNEASAMLSGLAGGAGVVSAPVRDAGVKHVEFIALGADQALAVMVFEDGTVENRLMKRPAGLTPSALTEASNFLAARLAGRTLAETKLEMRGELDRARRELDQTAARLVEDGLAAWGGGDGTERALIVRGRANLLSEPGAMEDLERVRMLFDDLEQKEQLVGLLDNVREAQGVRIFIGAETRLFSLSGSAVIAAPYMTGRQKVLGAIGVIGPARLNYARVIPLVDYTARVLGKLLDG</sequence>
<dbReference type="RefSeq" id="WP_369057936.1">
    <property type="nucleotide sequence ID" value="NZ_CP158375.1"/>
</dbReference>
<name>A0AB39KN93_9CAUL</name>
<dbReference type="SUPFAM" id="SSF46785">
    <property type="entry name" value="Winged helix' DNA-binding domain"/>
    <property type="match status" value="1"/>
</dbReference>
<dbReference type="NCBIfam" id="TIGR00331">
    <property type="entry name" value="hrcA"/>
    <property type="match status" value="1"/>
</dbReference>
<evidence type="ECO:0000313" key="7">
    <source>
        <dbReference type="EMBL" id="XDO95083.1"/>
    </source>
</evidence>